<accession>A0A850H9E2</accession>
<dbReference type="Pfam" id="PF07992">
    <property type="entry name" value="Pyr_redox_2"/>
    <property type="match status" value="1"/>
</dbReference>
<evidence type="ECO:0000256" key="1">
    <source>
        <dbReference type="ARBA" id="ARBA00001974"/>
    </source>
</evidence>
<evidence type="ECO:0000256" key="3">
    <source>
        <dbReference type="ARBA" id="ARBA00022827"/>
    </source>
</evidence>
<dbReference type="AlphaFoldDB" id="A0A850H9E2"/>
<dbReference type="GO" id="GO:0003955">
    <property type="term" value="F:NAD(P)H dehydrogenase (quinone) activity"/>
    <property type="evidence" value="ECO:0007669"/>
    <property type="project" value="TreeGrafter"/>
</dbReference>
<protein>
    <submittedName>
        <fullName evidence="6">FAD-dependent oxidoreductase</fullName>
    </submittedName>
</protein>
<organism evidence="6 7">
    <name type="scientific">Altererythrobacter lutimaris</name>
    <dbReference type="NCBI Taxonomy" id="2743979"/>
    <lineage>
        <taxon>Bacteria</taxon>
        <taxon>Pseudomonadati</taxon>
        <taxon>Pseudomonadota</taxon>
        <taxon>Alphaproteobacteria</taxon>
        <taxon>Sphingomonadales</taxon>
        <taxon>Erythrobacteraceae</taxon>
        <taxon>Altererythrobacter</taxon>
    </lineage>
</organism>
<sequence>MNEKRSPDGYDLLLIGGGHAQLAVIKDWIDNGVPAERVALTDPASHARYSGTVPGIISGQHDLEHGQVDLAKLCELAGIERIEDRVVAIDPDVRHVTLGSGEQVRFDIASIDTGGVGQAERILGPSDKLIDVRPIHDFIETSRDLAERHRGKQLHVAVVGGGAGGVELALAIRNAKGIEPAPQVVLIAGKAGLLPELGSWVRGLAERELERQGIPLIEADAQFRNGALTVQGQALEPIDAVIAAVGSGAPQWPGEGGLATDSSGFIAVDAYQRSTSHPHVFASGDVAQRMDRRVPHAGVHAVHTGPALAANLRALAGGEGPSETYTPRPASLYLLSTGTGEAIMSYGWLGGQGAWAQRWKEAIDKRWLDQYG</sequence>
<feature type="domain" description="FAD/NAD(P)-binding" evidence="5">
    <location>
        <begin position="10"/>
        <end position="297"/>
    </location>
</feature>
<dbReference type="InterPro" id="IPR036188">
    <property type="entry name" value="FAD/NAD-bd_sf"/>
</dbReference>
<keyword evidence="7" id="KW-1185">Reference proteome</keyword>
<dbReference type="Gene3D" id="3.50.50.100">
    <property type="match status" value="1"/>
</dbReference>
<dbReference type="SUPFAM" id="SSF51905">
    <property type="entry name" value="FAD/NAD(P)-binding domain"/>
    <property type="match status" value="2"/>
</dbReference>
<dbReference type="EMBL" id="JABWTA010000001">
    <property type="protein sequence ID" value="NVE93506.1"/>
    <property type="molecule type" value="Genomic_DNA"/>
</dbReference>
<comment type="cofactor">
    <cofactor evidence="1">
        <name>FAD</name>
        <dbReference type="ChEBI" id="CHEBI:57692"/>
    </cofactor>
</comment>
<dbReference type="PRINTS" id="PR00469">
    <property type="entry name" value="PNDRDTASEII"/>
</dbReference>
<keyword evidence="4" id="KW-0560">Oxidoreductase</keyword>
<dbReference type="RefSeq" id="WP_176271870.1">
    <property type="nucleotide sequence ID" value="NZ_JABWTA010000001.1"/>
</dbReference>
<dbReference type="GO" id="GO:0019646">
    <property type="term" value="P:aerobic electron transport chain"/>
    <property type="evidence" value="ECO:0007669"/>
    <property type="project" value="TreeGrafter"/>
</dbReference>
<proteinExistence type="predicted"/>
<dbReference type="Proteomes" id="UP000546031">
    <property type="component" value="Unassembled WGS sequence"/>
</dbReference>
<dbReference type="PANTHER" id="PTHR42913:SF9">
    <property type="entry name" value="SLR1591 PROTEIN"/>
    <property type="match status" value="1"/>
</dbReference>
<keyword evidence="3" id="KW-0274">FAD</keyword>
<dbReference type="InterPro" id="IPR051169">
    <property type="entry name" value="NADH-Q_oxidoreductase"/>
</dbReference>
<comment type="caution">
    <text evidence="6">The sequence shown here is derived from an EMBL/GenBank/DDBJ whole genome shotgun (WGS) entry which is preliminary data.</text>
</comment>
<dbReference type="InterPro" id="IPR023753">
    <property type="entry name" value="FAD/NAD-binding_dom"/>
</dbReference>
<evidence type="ECO:0000313" key="6">
    <source>
        <dbReference type="EMBL" id="NVE93506.1"/>
    </source>
</evidence>
<dbReference type="PRINTS" id="PR00368">
    <property type="entry name" value="FADPNR"/>
</dbReference>
<evidence type="ECO:0000259" key="5">
    <source>
        <dbReference type="Pfam" id="PF07992"/>
    </source>
</evidence>
<reference evidence="6 7" key="1">
    <citation type="submission" date="2020-06" db="EMBL/GenBank/DDBJ databases">
        <title>Altererythrobacter lutimaris sp. nov., a marine bacterium isolated from a tidal flat.</title>
        <authorList>
            <person name="Kim D."/>
            <person name="Yoo Y."/>
            <person name="Kim J.-J."/>
        </authorList>
    </citation>
    <scope>NUCLEOTIDE SEQUENCE [LARGE SCALE GENOMIC DNA]</scope>
    <source>
        <strain evidence="6 7">JGD-16</strain>
    </source>
</reference>
<dbReference type="PANTHER" id="PTHR42913">
    <property type="entry name" value="APOPTOSIS-INDUCING FACTOR 1"/>
    <property type="match status" value="1"/>
</dbReference>
<evidence type="ECO:0000256" key="4">
    <source>
        <dbReference type="ARBA" id="ARBA00023002"/>
    </source>
</evidence>
<name>A0A850H9E2_9SPHN</name>
<keyword evidence="2" id="KW-0285">Flavoprotein</keyword>
<evidence type="ECO:0000256" key="2">
    <source>
        <dbReference type="ARBA" id="ARBA00022630"/>
    </source>
</evidence>
<evidence type="ECO:0000313" key="7">
    <source>
        <dbReference type="Proteomes" id="UP000546031"/>
    </source>
</evidence>
<gene>
    <name evidence="6" type="ORF">HUO12_01190</name>
</gene>